<dbReference type="InterPro" id="IPR018060">
    <property type="entry name" value="HTH_AraC"/>
</dbReference>
<dbReference type="PROSITE" id="PS00041">
    <property type="entry name" value="HTH_ARAC_FAMILY_1"/>
    <property type="match status" value="1"/>
</dbReference>
<keyword evidence="1" id="KW-0805">Transcription regulation</keyword>
<evidence type="ECO:0000256" key="3">
    <source>
        <dbReference type="ARBA" id="ARBA00023163"/>
    </source>
</evidence>
<accession>A0A9D5S7V3</accession>
<dbReference type="InterPro" id="IPR003313">
    <property type="entry name" value="AraC-bd"/>
</dbReference>
<keyword evidence="2" id="KW-0238">DNA-binding</keyword>
<evidence type="ECO:0000256" key="1">
    <source>
        <dbReference type="ARBA" id="ARBA00023015"/>
    </source>
</evidence>
<comment type="caution">
    <text evidence="5">The sequence shown here is derived from an EMBL/GenBank/DDBJ whole genome shotgun (WGS) entry which is preliminary data.</text>
</comment>
<dbReference type="Gene3D" id="2.60.120.10">
    <property type="entry name" value="Jelly Rolls"/>
    <property type="match status" value="1"/>
</dbReference>
<dbReference type="Pfam" id="PF02311">
    <property type="entry name" value="AraC_binding"/>
    <property type="match status" value="1"/>
</dbReference>
<dbReference type="InterPro" id="IPR018062">
    <property type="entry name" value="HTH_AraC-typ_CS"/>
</dbReference>
<dbReference type="InterPro" id="IPR037923">
    <property type="entry name" value="HTH-like"/>
</dbReference>
<dbReference type="SUPFAM" id="SSF51215">
    <property type="entry name" value="Regulatory protein AraC"/>
    <property type="match status" value="1"/>
</dbReference>
<dbReference type="SUPFAM" id="SSF46689">
    <property type="entry name" value="Homeodomain-like"/>
    <property type="match status" value="2"/>
</dbReference>
<dbReference type="Proteomes" id="UP000806522">
    <property type="component" value="Unassembled WGS sequence"/>
</dbReference>
<dbReference type="GO" id="GO:0003700">
    <property type="term" value="F:DNA-binding transcription factor activity"/>
    <property type="evidence" value="ECO:0007669"/>
    <property type="project" value="InterPro"/>
</dbReference>
<dbReference type="SMART" id="SM00342">
    <property type="entry name" value="HTH_ARAC"/>
    <property type="match status" value="1"/>
</dbReference>
<dbReference type="PRINTS" id="PR00032">
    <property type="entry name" value="HTHARAC"/>
</dbReference>
<sequence length="288" mass="33719">MNYSIDRLHLLTLNVGLADHLVDWNWKNVRSPFARLYYVTEGTARVQLPTGVYTLRPNHLYFIPAYTMHSYICDAPFSHYYIHIYEDMQSDTGILEQWDYPVEVKAAPGDLELVKRLCFINPFLKLQQPDPDVYDNHQTLVSNLELNQRRPFSDKVESRGILYILMSRFLKHATPKADVRDDRIQLTLAHIRNHLGEKLDIEQLAEKAGMSKDHFIRVFKHQTGETPNAYITKRKLEKAELTLVTTNMAVNRIADCLGYDDYSYFNRIFKKNSGMTPQQYRKSHFKSL</sequence>
<organism evidence="5 6">
    <name type="scientific">Xylanibacter ruminicola</name>
    <name type="common">Prevotella ruminicola</name>
    <dbReference type="NCBI Taxonomy" id="839"/>
    <lineage>
        <taxon>Bacteria</taxon>
        <taxon>Pseudomonadati</taxon>
        <taxon>Bacteroidota</taxon>
        <taxon>Bacteroidia</taxon>
        <taxon>Bacteroidales</taxon>
        <taxon>Prevotellaceae</taxon>
        <taxon>Xylanibacter</taxon>
    </lineage>
</organism>
<evidence type="ECO:0000256" key="2">
    <source>
        <dbReference type="ARBA" id="ARBA00023125"/>
    </source>
</evidence>
<feature type="domain" description="HTH araC/xylS-type" evidence="4">
    <location>
        <begin position="185"/>
        <end position="283"/>
    </location>
</feature>
<evidence type="ECO:0000313" key="6">
    <source>
        <dbReference type="Proteomes" id="UP000806522"/>
    </source>
</evidence>
<dbReference type="GO" id="GO:0043565">
    <property type="term" value="F:sequence-specific DNA binding"/>
    <property type="evidence" value="ECO:0007669"/>
    <property type="project" value="InterPro"/>
</dbReference>
<gene>
    <name evidence="5" type="ORF">E7101_09745</name>
</gene>
<name>A0A9D5S7V3_XYLRU</name>
<dbReference type="InterPro" id="IPR014710">
    <property type="entry name" value="RmlC-like_jellyroll"/>
</dbReference>
<dbReference type="PROSITE" id="PS01124">
    <property type="entry name" value="HTH_ARAC_FAMILY_2"/>
    <property type="match status" value="1"/>
</dbReference>
<proteinExistence type="predicted"/>
<dbReference type="Gene3D" id="1.10.10.60">
    <property type="entry name" value="Homeodomain-like"/>
    <property type="match status" value="2"/>
</dbReference>
<evidence type="ECO:0000259" key="4">
    <source>
        <dbReference type="PROSITE" id="PS01124"/>
    </source>
</evidence>
<dbReference type="InterPro" id="IPR020449">
    <property type="entry name" value="Tscrpt_reg_AraC-type_HTH"/>
</dbReference>
<dbReference type="InterPro" id="IPR009057">
    <property type="entry name" value="Homeodomain-like_sf"/>
</dbReference>
<dbReference type="AlphaFoldDB" id="A0A9D5S7V3"/>
<dbReference type="Pfam" id="PF12833">
    <property type="entry name" value="HTH_18"/>
    <property type="match status" value="1"/>
</dbReference>
<protein>
    <submittedName>
        <fullName evidence="5">AraC family transcriptional regulator</fullName>
    </submittedName>
</protein>
<dbReference type="PANTHER" id="PTHR43280">
    <property type="entry name" value="ARAC-FAMILY TRANSCRIPTIONAL REGULATOR"/>
    <property type="match status" value="1"/>
</dbReference>
<dbReference type="EMBL" id="SUYC01000010">
    <property type="protein sequence ID" value="MBE6271218.1"/>
    <property type="molecule type" value="Genomic_DNA"/>
</dbReference>
<dbReference type="PANTHER" id="PTHR43280:SF28">
    <property type="entry name" value="HTH-TYPE TRANSCRIPTIONAL ACTIVATOR RHAS"/>
    <property type="match status" value="1"/>
</dbReference>
<evidence type="ECO:0000313" key="5">
    <source>
        <dbReference type="EMBL" id="MBE6271218.1"/>
    </source>
</evidence>
<reference evidence="5" key="1">
    <citation type="submission" date="2019-04" db="EMBL/GenBank/DDBJ databases">
        <title>Evolution of Biomass-Degrading Anaerobic Consortia Revealed by Metagenomics.</title>
        <authorList>
            <person name="Peng X."/>
        </authorList>
    </citation>
    <scope>NUCLEOTIDE SEQUENCE</scope>
    <source>
        <strain evidence="5">SIG140</strain>
    </source>
</reference>
<keyword evidence="3" id="KW-0804">Transcription</keyword>